<comment type="caution">
    <text evidence="1">The sequence shown here is derived from an EMBL/GenBank/DDBJ whole genome shotgun (WGS) entry which is preliminary data.</text>
</comment>
<protein>
    <submittedName>
        <fullName evidence="1">Uncharacterized protein</fullName>
    </submittedName>
</protein>
<dbReference type="Proteomes" id="UP001642484">
    <property type="component" value="Unassembled WGS sequence"/>
</dbReference>
<keyword evidence="2" id="KW-1185">Reference proteome</keyword>
<organism evidence="1 2">
    <name type="scientific">Durusdinium trenchii</name>
    <dbReference type="NCBI Taxonomy" id="1381693"/>
    <lineage>
        <taxon>Eukaryota</taxon>
        <taxon>Sar</taxon>
        <taxon>Alveolata</taxon>
        <taxon>Dinophyceae</taxon>
        <taxon>Suessiales</taxon>
        <taxon>Symbiodiniaceae</taxon>
        <taxon>Durusdinium</taxon>
    </lineage>
</organism>
<evidence type="ECO:0000313" key="1">
    <source>
        <dbReference type="EMBL" id="CAK9070906.1"/>
    </source>
</evidence>
<sequence length="120" mass="13608">MNNWGNWQWGEDMWLDQCLLTVAHTKRIYVGQMLAEDHCNKWPGWDQCNSQEIVAYHPYKSADSYIACTATGLTTTATTSRTLTWTTTGTTVTVTQTTTTVSNMNPVQQLENMLGSLFRH</sequence>
<evidence type="ECO:0000313" key="2">
    <source>
        <dbReference type="Proteomes" id="UP001642484"/>
    </source>
</evidence>
<name>A0ABP0P549_9DINO</name>
<accession>A0ABP0P549</accession>
<gene>
    <name evidence="1" type="ORF">CCMP2556_LOCUS34893</name>
</gene>
<proteinExistence type="predicted"/>
<dbReference type="EMBL" id="CAXAMN010022573">
    <property type="protein sequence ID" value="CAK9070906.1"/>
    <property type="molecule type" value="Genomic_DNA"/>
</dbReference>
<reference evidence="1 2" key="1">
    <citation type="submission" date="2024-02" db="EMBL/GenBank/DDBJ databases">
        <authorList>
            <person name="Chen Y."/>
            <person name="Shah S."/>
            <person name="Dougan E. K."/>
            <person name="Thang M."/>
            <person name="Chan C."/>
        </authorList>
    </citation>
    <scope>NUCLEOTIDE SEQUENCE [LARGE SCALE GENOMIC DNA]</scope>
</reference>